<dbReference type="Proteomes" id="UP000256645">
    <property type="component" value="Unassembled WGS sequence"/>
</dbReference>
<dbReference type="Gene3D" id="3.40.50.720">
    <property type="entry name" value="NAD(P)-binding Rossmann-like Domain"/>
    <property type="match status" value="1"/>
</dbReference>
<evidence type="ECO:0000256" key="1">
    <source>
        <dbReference type="ARBA" id="ARBA00006328"/>
    </source>
</evidence>
<gene>
    <name evidence="4" type="ORF">BP6252_06550</name>
</gene>
<organism evidence="4 5">
    <name type="scientific">Coleophoma cylindrospora</name>
    <dbReference type="NCBI Taxonomy" id="1849047"/>
    <lineage>
        <taxon>Eukaryota</taxon>
        <taxon>Fungi</taxon>
        <taxon>Dikarya</taxon>
        <taxon>Ascomycota</taxon>
        <taxon>Pezizomycotina</taxon>
        <taxon>Leotiomycetes</taxon>
        <taxon>Helotiales</taxon>
        <taxon>Dermateaceae</taxon>
        <taxon>Coleophoma</taxon>
    </lineage>
</organism>
<dbReference type="SUPFAM" id="SSF51735">
    <property type="entry name" value="NAD(P)-binding Rossmann-fold domains"/>
    <property type="match status" value="1"/>
</dbReference>
<dbReference type="InterPro" id="IPR051164">
    <property type="entry name" value="NmrA-like_oxidored"/>
</dbReference>
<evidence type="ECO:0000259" key="3">
    <source>
        <dbReference type="Pfam" id="PF05368"/>
    </source>
</evidence>
<dbReference type="AlphaFoldDB" id="A0A3D8RN91"/>
<evidence type="ECO:0000313" key="4">
    <source>
        <dbReference type="EMBL" id="RDW75408.1"/>
    </source>
</evidence>
<name>A0A3D8RN91_9HELO</name>
<dbReference type="STRING" id="1849047.A0A3D8RN91"/>
<dbReference type="GO" id="GO:0005634">
    <property type="term" value="C:nucleus"/>
    <property type="evidence" value="ECO:0007669"/>
    <property type="project" value="TreeGrafter"/>
</dbReference>
<dbReference type="Gene3D" id="3.90.25.10">
    <property type="entry name" value="UDP-galactose 4-epimerase, domain 1"/>
    <property type="match status" value="1"/>
</dbReference>
<dbReference type="InterPro" id="IPR008030">
    <property type="entry name" value="NmrA-like"/>
</dbReference>
<evidence type="ECO:0000256" key="2">
    <source>
        <dbReference type="ARBA" id="ARBA00022857"/>
    </source>
</evidence>
<dbReference type="OrthoDB" id="3358371at2759"/>
<comment type="caution">
    <text evidence="4">The sequence shown here is derived from an EMBL/GenBank/DDBJ whole genome shotgun (WGS) entry which is preliminary data.</text>
</comment>
<sequence>MTSQKPVLVVLGATGNQGGSVIAHFLSLSPAPYALRGVTRDPTSSKSLSLASLGVEVVAGNYDDPSSLDAAFKDASAIFSVTDFWQSFMDPSLRESTSVSGQSVGVACRDKEAQQNKNIIDAAAKVGTLERFVFSSLPNMNKLSGGKYSHVYHFDGKAMAEEYGRSTYPELWAKTSVFYAGFYLENYFGPTGSLFPLQLDKERDTIILECTEPLASAPFPWFSAMADTGPLVQAMLRAAPGQKLLGVNEWLNFRDFTKSLAQVLGKGSEVVDRSPSFDMGDPDLEKDFADMLGFCIEFGYDGGKVDKSIVQPGDLGVPVQLGPVKEWFAKQDWDKVFQVK</sequence>
<dbReference type="EMBL" id="PDLM01000006">
    <property type="protein sequence ID" value="RDW75408.1"/>
    <property type="molecule type" value="Genomic_DNA"/>
</dbReference>
<comment type="similarity">
    <text evidence="1">Belongs to the NmrA-type oxidoreductase family.</text>
</comment>
<proteinExistence type="inferred from homology"/>
<evidence type="ECO:0000313" key="5">
    <source>
        <dbReference type="Proteomes" id="UP000256645"/>
    </source>
</evidence>
<feature type="domain" description="NmrA-like" evidence="3">
    <location>
        <begin position="6"/>
        <end position="255"/>
    </location>
</feature>
<dbReference type="PANTHER" id="PTHR42748">
    <property type="entry name" value="NITROGEN METABOLITE REPRESSION PROTEIN NMRA FAMILY MEMBER"/>
    <property type="match status" value="1"/>
</dbReference>
<dbReference type="Pfam" id="PF05368">
    <property type="entry name" value="NmrA"/>
    <property type="match status" value="1"/>
</dbReference>
<dbReference type="InterPro" id="IPR036291">
    <property type="entry name" value="NAD(P)-bd_dom_sf"/>
</dbReference>
<keyword evidence="5" id="KW-1185">Reference proteome</keyword>
<accession>A0A3D8RN91</accession>
<dbReference type="PANTHER" id="PTHR42748:SF26">
    <property type="entry name" value="NMRA-LIKE DOMAIN-CONTAINING PROTEIN"/>
    <property type="match status" value="1"/>
</dbReference>
<keyword evidence="2" id="KW-0521">NADP</keyword>
<protein>
    <submittedName>
        <fullName evidence="4">Hscarg dehydrogenase</fullName>
    </submittedName>
</protein>
<reference evidence="4 5" key="1">
    <citation type="journal article" date="2018" name="IMA Fungus">
        <title>IMA Genome-F 9: Draft genome sequence of Annulohypoxylon stygium, Aspergillus mulundensis, Berkeleyomyces basicola (syn. Thielaviopsis basicola), Ceratocystis smalleyi, two Cercospora beticola strains, Coleophoma cylindrospora, Fusarium fracticaudum, Phialophora cf. hyalina, and Morchella septimelata.</title>
        <authorList>
            <person name="Wingfield B.D."/>
            <person name="Bills G.F."/>
            <person name="Dong Y."/>
            <person name="Huang W."/>
            <person name="Nel W.J."/>
            <person name="Swalarsk-Parry B.S."/>
            <person name="Vaghefi N."/>
            <person name="Wilken P.M."/>
            <person name="An Z."/>
            <person name="de Beer Z.W."/>
            <person name="De Vos L."/>
            <person name="Chen L."/>
            <person name="Duong T.A."/>
            <person name="Gao Y."/>
            <person name="Hammerbacher A."/>
            <person name="Kikkert J.R."/>
            <person name="Li Y."/>
            <person name="Li H."/>
            <person name="Li K."/>
            <person name="Li Q."/>
            <person name="Liu X."/>
            <person name="Ma X."/>
            <person name="Naidoo K."/>
            <person name="Pethybridge S.J."/>
            <person name="Sun J."/>
            <person name="Steenkamp E.T."/>
            <person name="van der Nest M.A."/>
            <person name="van Wyk S."/>
            <person name="Wingfield M.J."/>
            <person name="Xiong C."/>
            <person name="Yue Q."/>
            <person name="Zhang X."/>
        </authorList>
    </citation>
    <scope>NUCLEOTIDE SEQUENCE [LARGE SCALE GENOMIC DNA]</scope>
    <source>
        <strain evidence="4 5">BP6252</strain>
    </source>
</reference>